<keyword evidence="1" id="KW-0812">Transmembrane</keyword>
<gene>
    <name evidence="2" type="ORF">GPUH_LOCUS10035</name>
</gene>
<dbReference type="AlphaFoldDB" id="A0A183DMU6"/>
<reference evidence="4" key="1">
    <citation type="submission" date="2016-06" db="UniProtKB">
        <authorList>
            <consortium name="WormBaseParasite"/>
        </authorList>
    </citation>
    <scope>IDENTIFICATION</scope>
</reference>
<name>A0A183DMU6_9BILA</name>
<reference evidence="2 3" key="2">
    <citation type="submission" date="2018-11" db="EMBL/GenBank/DDBJ databases">
        <authorList>
            <consortium name="Pathogen Informatics"/>
        </authorList>
    </citation>
    <scope>NUCLEOTIDE SEQUENCE [LARGE SCALE GENOMIC DNA]</scope>
</reference>
<feature type="transmembrane region" description="Helical" evidence="1">
    <location>
        <begin position="84"/>
        <end position="107"/>
    </location>
</feature>
<evidence type="ECO:0000313" key="3">
    <source>
        <dbReference type="Proteomes" id="UP000271098"/>
    </source>
</evidence>
<keyword evidence="1" id="KW-0472">Membrane</keyword>
<feature type="transmembrane region" description="Helical" evidence="1">
    <location>
        <begin position="113"/>
        <end position="132"/>
    </location>
</feature>
<evidence type="ECO:0000313" key="2">
    <source>
        <dbReference type="EMBL" id="VDK81061.1"/>
    </source>
</evidence>
<organism evidence="4">
    <name type="scientific">Gongylonema pulchrum</name>
    <dbReference type="NCBI Taxonomy" id="637853"/>
    <lineage>
        <taxon>Eukaryota</taxon>
        <taxon>Metazoa</taxon>
        <taxon>Ecdysozoa</taxon>
        <taxon>Nematoda</taxon>
        <taxon>Chromadorea</taxon>
        <taxon>Rhabditida</taxon>
        <taxon>Spirurina</taxon>
        <taxon>Spiruromorpha</taxon>
        <taxon>Spiruroidea</taxon>
        <taxon>Gongylonematidae</taxon>
        <taxon>Gongylonema</taxon>
    </lineage>
</organism>
<protein>
    <submittedName>
        <fullName evidence="2 4">Uncharacterized protein</fullName>
    </submittedName>
</protein>
<accession>A0A183DMU6</accession>
<keyword evidence="3" id="KW-1185">Reference proteome</keyword>
<sequence>MPRESGCAKYSSFRQGFWMPDRFTDVSSKRPALSGLDRSIGTGQRILFTCLSVDCSLVTSVHHAGYSFCFLSMPLHSFLHSANAFYNVYALYVYIYIYIYIHIYIYANTYMHIYIYICVYIYIYIFAFILSASDS</sequence>
<dbReference type="EMBL" id="UYRT01035919">
    <property type="protein sequence ID" value="VDK81061.1"/>
    <property type="molecule type" value="Genomic_DNA"/>
</dbReference>
<evidence type="ECO:0000256" key="1">
    <source>
        <dbReference type="SAM" id="Phobius"/>
    </source>
</evidence>
<dbReference type="WBParaSite" id="GPUH_0001004901-mRNA-1">
    <property type="protein sequence ID" value="GPUH_0001004901-mRNA-1"/>
    <property type="gene ID" value="GPUH_0001004901"/>
</dbReference>
<evidence type="ECO:0000313" key="4">
    <source>
        <dbReference type="WBParaSite" id="GPUH_0001004901-mRNA-1"/>
    </source>
</evidence>
<proteinExistence type="predicted"/>
<dbReference type="Proteomes" id="UP000271098">
    <property type="component" value="Unassembled WGS sequence"/>
</dbReference>
<keyword evidence="1" id="KW-1133">Transmembrane helix</keyword>